<name>A0A2K6W7P9_ONCVO</name>
<accession>A0A2K6W7P9</accession>
<sequence>MSMKLLKEAIKLTNTDDRIKSMETVRKSVRPSKAERDRQQLAAIATTSEYDPESDDIITNSNMQRRNITNYNRKKTAKNISLFEESRLMGKTNLLKRNINYMIYETNCKLDPDRTKQLIGFMDERNRRRKKILRMLRDRNNGALDRKRKFKKSSNKSIFTDEDFMKIGRDRIKLLKGKKIRKAQSVGRSKE</sequence>
<evidence type="ECO:0000313" key="2">
    <source>
        <dbReference type="Proteomes" id="UP000024404"/>
    </source>
</evidence>
<dbReference type="EnsemblMetazoa" id="OVOC6062.1">
    <property type="protein sequence ID" value="OVOC6062.1"/>
    <property type="gene ID" value="WBGene00242871"/>
</dbReference>
<protein>
    <recommendedName>
        <fullName evidence="3">Active regulator of SIRT1</fullName>
    </recommendedName>
</protein>
<keyword evidence="2" id="KW-1185">Reference proteome</keyword>
<reference evidence="1" key="2">
    <citation type="submission" date="2018-02" db="UniProtKB">
        <authorList>
            <consortium name="EnsemblMetazoa"/>
        </authorList>
    </citation>
    <scope>IDENTIFICATION</scope>
</reference>
<evidence type="ECO:0008006" key="3">
    <source>
        <dbReference type="Google" id="ProtNLM"/>
    </source>
</evidence>
<evidence type="ECO:0000313" key="1">
    <source>
        <dbReference type="EnsemblMetazoa" id="OVOC6062.1"/>
    </source>
</evidence>
<dbReference type="AlphaFoldDB" id="A0A2K6W7P9"/>
<reference evidence="2" key="1">
    <citation type="submission" date="2013-10" db="EMBL/GenBank/DDBJ databases">
        <title>Genome sequencing of Onchocerca volvulus.</title>
        <authorList>
            <person name="Cotton J."/>
            <person name="Tsai J."/>
            <person name="Stanley E."/>
            <person name="Tracey A."/>
            <person name="Holroyd N."/>
            <person name="Lustigman S."/>
            <person name="Berriman M."/>
        </authorList>
    </citation>
    <scope>NUCLEOTIDE SEQUENCE</scope>
</reference>
<dbReference type="EMBL" id="CMVM020000169">
    <property type="status" value="NOT_ANNOTATED_CDS"/>
    <property type="molecule type" value="Genomic_DNA"/>
</dbReference>
<dbReference type="Proteomes" id="UP000024404">
    <property type="component" value="Unassembled WGS sequence"/>
</dbReference>
<dbReference type="EnsemblMetazoa" id="OVOC6062.2">
    <property type="protein sequence ID" value="OVOC6062.2"/>
    <property type="gene ID" value="WBGene00242871"/>
</dbReference>
<proteinExistence type="predicted"/>
<organism evidence="1 2">
    <name type="scientific">Onchocerca volvulus</name>
    <dbReference type="NCBI Taxonomy" id="6282"/>
    <lineage>
        <taxon>Eukaryota</taxon>
        <taxon>Metazoa</taxon>
        <taxon>Ecdysozoa</taxon>
        <taxon>Nematoda</taxon>
        <taxon>Chromadorea</taxon>
        <taxon>Rhabditida</taxon>
        <taxon>Spirurina</taxon>
        <taxon>Spiruromorpha</taxon>
        <taxon>Filarioidea</taxon>
        <taxon>Onchocercidae</taxon>
        <taxon>Onchocerca</taxon>
    </lineage>
</organism>